<reference evidence="4" key="2">
    <citation type="submission" date="2022-03" db="EMBL/GenBank/DDBJ databases">
        <title>Draft title - Genomic analysis of global carrot germplasm unveils the trajectory of domestication and the origin of high carotenoid orange carrot.</title>
        <authorList>
            <person name="Iorizzo M."/>
            <person name="Ellison S."/>
            <person name="Senalik D."/>
            <person name="Macko-Podgorni A."/>
            <person name="Grzebelus D."/>
            <person name="Bostan H."/>
            <person name="Rolling W."/>
            <person name="Curaba J."/>
            <person name="Simon P."/>
        </authorList>
    </citation>
    <scope>NUCLEOTIDE SEQUENCE</scope>
    <source>
        <tissue evidence="4">Leaf</tissue>
    </source>
</reference>
<dbReference type="AlphaFoldDB" id="A0AAF0XQ03"/>
<keyword evidence="1" id="KW-0479">Metal-binding</keyword>
<evidence type="ECO:0000256" key="2">
    <source>
        <dbReference type="ARBA" id="ARBA00022837"/>
    </source>
</evidence>
<dbReference type="GO" id="GO:0046872">
    <property type="term" value="F:metal ion binding"/>
    <property type="evidence" value="ECO:0007669"/>
    <property type="project" value="UniProtKB-KW"/>
</dbReference>
<reference evidence="4" key="1">
    <citation type="journal article" date="2016" name="Nat. Genet.">
        <title>A high-quality carrot genome assembly provides new insights into carotenoid accumulation and asterid genome evolution.</title>
        <authorList>
            <person name="Iorizzo M."/>
            <person name="Ellison S."/>
            <person name="Senalik D."/>
            <person name="Zeng P."/>
            <person name="Satapoomin P."/>
            <person name="Huang J."/>
            <person name="Bowman M."/>
            <person name="Iovene M."/>
            <person name="Sanseverino W."/>
            <person name="Cavagnaro P."/>
            <person name="Yildiz M."/>
            <person name="Macko-Podgorni A."/>
            <person name="Moranska E."/>
            <person name="Grzebelus E."/>
            <person name="Grzebelus D."/>
            <person name="Ashrafi H."/>
            <person name="Zheng Z."/>
            <person name="Cheng S."/>
            <person name="Spooner D."/>
            <person name="Van Deynze A."/>
            <person name="Simon P."/>
        </authorList>
    </citation>
    <scope>NUCLEOTIDE SEQUENCE</scope>
    <source>
        <tissue evidence="4">Leaf</tissue>
    </source>
</reference>
<name>A0AAF0XQ03_DAUCS</name>
<dbReference type="SUPFAM" id="SSF49562">
    <property type="entry name" value="C2 domain (Calcium/lipid-binding domain, CaLB)"/>
    <property type="match status" value="1"/>
</dbReference>
<protein>
    <recommendedName>
        <fullName evidence="3">C2 domain-containing protein</fullName>
    </recommendedName>
</protein>
<accession>A0AAF0XQ03</accession>
<dbReference type="PANTHER" id="PTHR46502">
    <property type="entry name" value="C2 DOMAIN-CONTAINING"/>
    <property type="match status" value="1"/>
</dbReference>
<sequence>MASGILEVTLVEAEELNEKNLWCCFCCFKPCVNHTTPYVELEYGGQKHRSCLAQEENKKQVWDEKFKFKVDYEGEEDNTNTKLILRIMDKNRISSDKLIGETTIYVKDILLCGMDEENVKGIVDVETQKHRVVRRDKSYSGEISVALTFTKVGSFSSTAPFAFNLTIRFAIIFLSNHLHSLSRL</sequence>
<keyword evidence="5" id="KW-1185">Reference proteome</keyword>
<keyword evidence="2" id="KW-0106">Calcium</keyword>
<proteinExistence type="predicted"/>
<feature type="domain" description="C2" evidence="3">
    <location>
        <begin position="1"/>
        <end position="119"/>
    </location>
</feature>
<dbReference type="Pfam" id="PF00168">
    <property type="entry name" value="C2"/>
    <property type="match status" value="1"/>
</dbReference>
<organism evidence="4 5">
    <name type="scientific">Daucus carota subsp. sativus</name>
    <name type="common">Carrot</name>
    <dbReference type="NCBI Taxonomy" id="79200"/>
    <lineage>
        <taxon>Eukaryota</taxon>
        <taxon>Viridiplantae</taxon>
        <taxon>Streptophyta</taxon>
        <taxon>Embryophyta</taxon>
        <taxon>Tracheophyta</taxon>
        <taxon>Spermatophyta</taxon>
        <taxon>Magnoliopsida</taxon>
        <taxon>eudicotyledons</taxon>
        <taxon>Gunneridae</taxon>
        <taxon>Pentapetalae</taxon>
        <taxon>asterids</taxon>
        <taxon>campanulids</taxon>
        <taxon>Apiales</taxon>
        <taxon>Apiaceae</taxon>
        <taxon>Apioideae</taxon>
        <taxon>Scandiceae</taxon>
        <taxon>Daucinae</taxon>
        <taxon>Daucus</taxon>
        <taxon>Daucus sect. Daucus</taxon>
    </lineage>
</organism>
<dbReference type="Proteomes" id="UP000077755">
    <property type="component" value="Chromosome 8"/>
</dbReference>
<evidence type="ECO:0000259" key="3">
    <source>
        <dbReference type="PROSITE" id="PS50004"/>
    </source>
</evidence>
<dbReference type="PANTHER" id="PTHR46502:SF18">
    <property type="entry name" value="C2 DOMAIN-CONTAINING PROTEIN"/>
    <property type="match status" value="1"/>
</dbReference>
<dbReference type="InterPro" id="IPR035892">
    <property type="entry name" value="C2_domain_sf"/>
</dbReference>
<evidence type="ECO:0000313" key="4">
    <source>
        <dbReference type="EMBL" id="WOH11097.1"/>
    </source>
</evidence>
<dbReference type="PROSITE" id="PS50004">
    <property type="entry name" value="C2"/>
    <property type="match status" value="1"/>
</dbReference>
<dbReference type="Gene3D" id="2.60.40.150">
    <property type="entry name" value="C2 domain"/>
    <property type="match status" value="1"/>
</dbReference>
<dbReference type="EMBL" id="CP093350">
    <property type="protein sequence ID" value="WOH11097.1"/>
    <property type="molecule type" value="Genomic_DNA"/>
</dbReference>
<evidence type="ECO:0000313" key="5">
    <source>
        <dbReference type="Proteomes" id="UP000077755"/>
    </source>
</evidence>
<gene>
    <name evidence="4" type="ORF">DCAR_0830576</name>
</gene>
<evidence type="ECO:0000256" key="1">
    <source>
        <dbReference type="ARBA" id="ARBA00022723"/>
    </source>
</evidence>
<dbReference type="SMART" id="SM00239">
    <property type="entry name" value="C2"/>
    <property type="match status" value="1"/>
</dbReference>
<dbReference type="InterPro" id="IPR000008">
    <property type="entry name" value="C2_dom"/>
</dbReference>